<evidence type="ECO:0000313" key="1">
    <source>
        <dbReference type="EMBL" id="GLQ07459.1"/>
    </source>
</evidence>
<accession>A0ABQ5U5P1</accession>
<keyword evidence="2" id="KW-1185">Reference proteome</keyword>
<sequence>MDTTNLSTSAAEVRRYDYDRWLVSLFSPPEKRDAIHAVLAFNAEIARIRETVSEPLLGDIRLQWWRDTLQGLKKGEHKAHPVAEALDHTARQQPLDYDLMLDMVDVRARDLDPSPILNDAELLAYADGTGGAVQRLILQVVAGTSPASSVVEAASLAGRAFALLGIIRAIPFHARHDLVLLPTERLQETGMSRYTLLQPEYGPNLQAVVRDLAALADEDYRRVRKERRSLSKEAAPAVAINGLSGLYLKRLKAAGYNPLHHKLNVGAQRKVLTLTLQQLLG</sequence>
<evidence type="ECO:0000313" key="2">
    <source>
        <dbReference type="Proteomes" id="UP001161409"/>
    </source>
</evidence>
<protein>
    <submittedName>
        <fullName evidence="1">Phytoene synthase</fullName>
    </submittedName>
</protein>
<dbReference type="Proteomes" id="UP001161409">
    <property type="component" value="Unassembled WGS sequence"/>
</dbReference>
<dbReference type="RefSeq" id="WP_169561529.1">
    <property type="nucleotide sequence ID" value="NZ_BSNF01000008.1"/>
</dbReference>
<proteinExistence type="predicted"/>
<reference evidence="1" key="2">
    <citation type="submission" date="2023-01" db="EMBL/GenBank/DDBJ databases">
        <title>Draft genome sequence of Sneathiella chinensis strain NBRC 103408.</title>
        <authorList>
            <person name="Sun Q."/>
            <person name="Mori K."/>
        </authorList>
    </citation>
    <scope>NUCLEOTIDE SEQUENCE</scope>
    <source>
        <strain evidence="1">NBRC 103408</strain>
    </source>
</reference>
<dbReference type="InterPro" id="IPR008949">
    <property type="entry name" value="Isoprenoid_synthase_dom_sf"/>
</dbReference>
<dbReference type="SUPFAM" id="SSF48576">
    <property type="entry name" value="Terpenoid synthases"/>
    <property type="match status" value="1"/>
</dbReference>
<dbReference type="InterPro" id="IPR002060">
    <property type="entry name" value="Squ/phyt_synthse"/>
</dbReference>
<dbReference type="Gene3D" id="1.10.600.10">
    <property type="entry name" value="Farnesyl Diphosphate Synthase"/>
    <property type="match status" value="1"/>
</dbReference>
<organism evidence="1 2">
    <name type="scientific">Sneathiella chinensis</name>
    <dbReference type="NCBI Taxonomy" id="349750"/>
    <lineage>
        <taxon>Bacteria</taxon>
        <taxon>Pseudomonadati</taxon>
        <taxon>Pseudomonadota</taxon>
        <taxon>Alphaproteobacteria</taxon>
        <taxon>Sneathiellales</taxon>
        <taxon>Sneathiellaceae</taxon>
        <taxon>Sneathiella</taxon>
    </lineage>
</organism>
<dbReference type="EMBL" id="BSNF01000008">
    <property type="protein sequence ID" value="GLQ07459.1"/>
    <property type="molecule type" value="Genomic_DNA"/>
</dbReference>
<reference evidence="1" key="1">
    <citation type="journal article" date="2014" name="Int. J. Syst. Evol. Microbiol.">
        <title>Complete genome of a new Firmicutes species belonging to the dominant human colonic microbiota ('Ruminococcus bicirculans') reveals two chromosomes and a selective capacity to utilize plant glucans.</title>
        <authorList>
            <consortium name="NISC Comparative Sequencing Program"/>
            <person name="Wegmann U."/>
            <person name="Louis P."/>
            <person name="Goesmann A."/>
            <person name="Henrissat B."/>
            <person name="Duncan S.H."/>
            <person name="Flint H.J."/>
        </authorList>
    </citation>
    <scope>NUCLEOTIDE SEQUENCE</scope>
    <source>
        <strain evidence="1">NBRC 103408</strain>
    </source>
</reference>
<name>A0ABQ5U5P1_9PROT</name>
<dbReference type="PANTHER" id="PTHR31480">
    <property type="entry name" value="BIFUNCTIONAL LYCOPENE CYCLASE/PHYTOENE SYNTHASE"/>
    <property type="match status" value="1"/>
</dbReference>
<gene>
    <name evidence="1" type="ORF">GCM10007924_26800</name>
</gene>
<comment type="caution">
    <text evidence="1">The sequence shown here is derived from an EMBL/GenBank/DDBJ whole genome shotgun (WGS) entry which is preliminary data.</text>
</comment>
<dbReference type="Pfam" id="PF00494">
    <property type="entry name" value="SQS_PSY"/>
    <property type="match status" value="1"/>
</dbReference>